<dbReference type="PANTHER" id="PTHR46586">
    <property type="entry name" value="ANKYRIN REPEAT-CONTAINING PROTEIN"/>
    <property type="match status" value="1"/>
</dbReference>
<dbReference type="PANTHER" id="PTHR46586:SF3">
    <property type="entry name" value="ANKYRIN REPEAT-CONTAINING PROTEIN"/>
    <property type="match status" value="1"/>
</dbReference>
<reference evidence="2" key="2">
    <citation type="submission" date="2019-06" db="EMBL/GenBank/DDBJ databases">
        <title>Genomics analysis of Aphanomyces spp. identifies a new class of oomycete effector associated with host adaptation.</title>
        <authorList>
            <person name="Gaulin E."/>
        </authorList>
    </citation>
    <scope>NUCLEOTIDE SEQUENCE</scope>
    <source>
        <strain evidence="2">CBS 578.67</strain>
    </source>
</reference>
<dbReference type="SUPFAM" id="SSF140860">
    <property type="entry name" value="Pseudo ankyrin repeat-like"/>
    <property type="match status" value="1"/>
</dbReference>
<evidence type="ECO:0000313" key="3">
    <source>
        <dbReference type="EMBL" id="VFT96577.1"/>
    </source>
</evidence>
<proteinExistence type="predicted"/>
<name>A0A485LFI8_9STRA</name>
<accession>A0A485LFI8</accession>
<dbReference type="InterPro" id="IPR052050">
    <property type="entry name" value="SecEffector_AnkRepeat"/>
</dbReference>
<dbReference type="Proteomes" id="UP000332933">
    <property type="component" value="Unassembled WGS sequence"/>
</dbReference>
<sequence>MHRRCDAVLRSPDLLLLVCQYQPGLWQDLLPFNCTPGYFIEPDALLSPWLAKFGHTRATRLVNTFPEWKPHVLEHAARHGDLDLFKVMAECFSKSAKRNAHWLSSVAASAGHLPILEFVHSKWRLPDPKWLTRTAVDHGHLHVVQYLTQTYPLREWFRGSTLVAASQLGQLPLLESCFQSWAPHATKSERNRVEKWALVCAVQRRQWESARWLAIQMHQDGENRAAIAHVWAGRAKPACLLDLVHPIDAVEYVLMTACPRRLLERLQLVFALLPSLHDDNPLQKDAVLMCVARSIARGHVDVLHWLVHTKMVRRDDVIDVAGKVFHDPTFRRYARPPRMASRFRRRHATDFESQTSEDMHTYETKCRASEYGDWSESDDVDVVASEENDVIVRGPHNKTPSWQIGSDCNPPGNSDSDDDDIAQDDPVKGSSVYANLRYKIGDLVLFLRGHGVVEDPPLEMHPWLVQDVLFDAVGNVPLAMLLLQGQDVHAGFSSAKCFQLYTRGSRDRIDYVHTLSRWILGVVDTEVVGGRVAVMGQLLVGIAWRRSTPRIFARLYATWLSEVMNDVDKERTNDTLLSRGNAKIVNCVAQSHPNKVALLQHALNTNKSLRVVQWIYNIVTESMDTEEIERLDSHLIATTALEP</sequence>
<dbReference type="EMBL" id="CAADRA010006742">
    <property type="protein sequence ID" value="VFT96577.1"/>
    <property type="molecule type" value="Genomic_DNA"/>
</dbReference>
<feature type="region of interest" description="Disordered" evidence="1">
    <location>
        <begin position="390"/>
        <end position="427"/>
    </location>
</feature>
<evidence type="ECO:0000256" key="1">
    <source>
        <dbReference type="SAM" id="MobiDB-lite"/>
    </source>
</evidence>
<gene>
    <name evidence="3" type="primary">Aste57867_19879</name>
    <name evidence="2" type="ORF">As57867_019813</name>
    <name evidence="3" type="ORF">ASTE57867_19879</name>
</gene>
<organism evidence="3 4">
    <name type="scientific">Aphanomyces stellatus</name>
    <dbReference type="NCBI Taxonomy" id="120398"/>
    <lineage>
        <taxon>Eukaryota</taxon>
        <taxon>Sar</taxon>
        <taxon>Stramenopiles</taxon>
        <taxon>Oomycota</taxon>
        <taxon>Saprolegniomycetes</taxon>
        <taxon>Saprolegniales</taxon>
        <taxon>Verrucalvaceae</taxon>
        <taxon>Aphanomyces</taxon>
    </lineage>
</organism>
<protein>
    <submittedName>
        <fullName evidence="3">Aste57867_19879 protein</fullName>
    </submittedName>
</protein>
<evidence type="ECO:0000313" key="4">
    <source>
        <dbReference type="Proteomes" id="UP000332933"/>
    </source>
</evidence>
<dbReference type="OrthoDB" id="88361at2759"/>
<reference evidence="3 4" key="1">
    <citation type="submission" date="2019-03" db="EMBL/GenBank/DDBJ databases">
        <authorList>
            <person name="Gaulin E."/>
            <person name="Dumas B."/>
        </authorList>
    </citation>
    <scope>NUCLEOTIDE SEQUENCE [LARGE SCALE GENOMIC DNA]</scope>
    <source>
        <strain evidence="3">CBS 568.67</strain>
    </source>
</reference>
<evidence type="ECO:0000313" key="2">
    <source>
        <dbReference type="EMBL" id="KAF0688509.1"/>
    </source>
</evidence>
<dbReference type="AlphaFoldDB" id="A0A485LFI8"/>
<dbReference type="EMBL" id="VJMH01006719">
    <property type="protein sequence ID" value="KAF0688509.1"/>
    <property type="molecule type" value="Genomic_DNA"/>
</dbReference>
<keyword evidence="4" id="KW-1185">Reference proteome</keyword>